<dbReference type="KEGG" id="bpm:BURPS1710b_0407"/>
<proteinExistence type="predicted"/>
<feature type="compositionally biased region" description="Basic and acidic residues" evidence="1">
    <location>
        <begin position="154"/>
        <end position="163"/>
    </location>
</feature>
<feature type="region of interest" description="Disordered" evidence="1">
    <location>
        <begin position="1"/>
        <end position="294"/>
    </location>
</feature>
<feature type="compositionally biased region" description="Basic and acidic residues" evidence="1">
    <location>
        <begin position="400"/>
        <end position="420"/>
    </location>
</feature>
<feature type="compositionally biased region" description="Basic residues" evidence="1">
    <location>
        <begin position="179"/>
        <end position="195"/>
    </location>
</feature>
<feature type="compositionally biased region" description="Basic residues" evidence="1">
    <location>
        <begin position="421"/>
        <end position="432"/>
    </location>
</feature>
<name>Q3JX83_BURP1</name>
<feature type="compositionally biased region" description="Basic and acidic residues" evidence="1">
    <location>
        <begin position="452"/>
        <end position="468"/>
    </location>
</feature>
<feature type="compositionally biased region" description="Basic residues" evidence="1">
    <location>
        <begin position="524"/>
        <end position="535"/>
    </location>
</feature>
<feature type="compositionally biased region" description="Basic residues" evidence="1">
    <location>
        <begin position="142"/>
        <end position="153"/>
    </location>
</feature>
<dbReference type="EMBL" id="CP000124">
    <property type="protein sequence ID" value="ABA50002.1"/>
    <property type="molecule type" value="Genomic_DNA"/>
</dbReference>
<sequence>MPATPVSQRRRHEERSARFSHARRAVARPARRLSARAVPVVGDARRPPARAAQDAAREPRCARRRDQRGLRPSREGRSADVRDLARERGNRRGAQARQALDQAEEPDDEQVAAPRAREGDATAARRRRHRRAVELPGAARRGPAHLRARRRQSRDRQDVRTDAAHVAAVRGTDLENLRARSRRGGQRRCANRRGVQRAAVRSSALHRLDERRPARDARGRRAPHARHARAGRQVARDRRAARALRRGGRRRHHRQDAERGPDLHRARLCARAARQGSRIRRARARADGSALSESVDEPGLYVDHLRAPLRTAAAARERSAAGGRATPSAHGRGARSRAAPPAARARHAGARCVAVDAGRDLRAAAADRSVRHARRCDRLRERAAAAARAVSVRRRPHDHRARDARHDLGRRDGQRHADAHRVRHAAVRRRRRERDGRVPRLRRLRHVLEDEARAHAAAPEHARDDRAAVRQALRGDPQADAEVLTRASQAKGRPRSMPPAHARAPRSTALDGARGRASGNRRAAGGRRGRRRGGIRPRVDAARRRGRLPIGVRDAGQARRADARVSPGQRQSVIRRAEGRAAQIADGEPLTRRVAALEAPHARGKCKEKNRARARRPRSPAARPLVRKTDILCEANANANANASAGAAANAGGPAAHHVAGHARGARGRCRPNGRRARCAPERGITRATTALPASRRSARAIRARALPNSDAC</sequence>
<feature type="compositionally biased region" description="Low complexity" evidence="1">
    <location>
        <begin position="312"/>
        <end position="343"/>
    </location>
</feature>
<reference evidence="2 3" key="1">
    <citation type="submission" date="2005-09" db="EMBL/GenBank/DDBJ databases">
        <authorList>
            <person name="Woods D.E."/>
            <person name="Nierman W.C."/>
        </authorList>
    </citation>
    <scope>NUCLEOTIDE SEQUENCE [LARGE SCALE GENOMIC DNA]</scope>
    <source>
        <strain evidence="2 3">1710b</strain>
    </source>
</reference>
<dbReference type="HOGENOM" id="CLU_387182_0_0_4"/>
<evidence type="ECO:0000313" key="2">
    <source>
        <dbReference type="EMBL" id="ABA50002.1"/>
    </source>
</evidence>
<organism evidence="2 3">
    <name type="scientific">Burkholderia pseudomallei (strain 1710b)</name>
    <dbReference type="NCBI Taxonomy" id="320372"/>
    <lineage>
        <taxon>Bacteria</taxon>
        <taxon>Pseudomonadati</taxon>
        <taxon>Pseudomonadota</taxon>
        <taxon>Betaproteobacteria</taxon>
        <taxon>Burkholderiales</taxon>
        <taxon>Burkholderiaceae</taxon>
        <taxon>Burkholderia</taxon>
        <taxon>pseudomallei group</taxon>
    </lineage>
</organism>
<dbReference type="AlphaFoldDB" id="Q3JX83"/>
<dbReference type="EnsemblBacteria" id="ABA50002">
    <property type="protein sequence ID" value="ABA50002"/>
    <property type="gene ID" value="BURPS1710b_0407"/>
</dbReference>
<evidence type="ECO:0000313" key="3">
    <source>
        <dbReference type="Proteomes" id="UP000002700"/>
    </source>
</evidence>
<feature type="region of interest" description="Disordered" evidence="1">
    <location>
        <begin position="312"/>
        <end position="346"/>
    </location>
</feature>
<dbReference type="Proteomes" id="UP000002700">
    <property type="component" value="Chromosome I"/>
</dbReference>
<feature type="compositionally biased region" description="Basic and acidic residues" evidence="1">
    <location>
        <begin position="206"/>
        <end position="219"/>
    </location>
</feature>
<feature type="compositionally biased region" description="Basic residues" evidence="1">
    <location>
        <begin position="18"/>
        <end position="34"/>
    </location>
</feature>
<accession>Q3JX83</accession>
<evidence type="ECO:0000256" key="1">
    <source>
        <dbReference type="SAM" id="MobiDB-lite"/>
    </source>
</evidence>
<gene>
    <name evidence="2" type="ordered locus">BURPS1710b_0407</name>
</gene>
<feature type="region of interest" description="Disordered" evidence="1">
    <location>
        <begin position="387"/>
        <end position="436"/>
    </location>
</feature>
<feature type="compositionally biased region" description="Basic residues" evidence="1">
    <location>
        <begin position="220"/>
        <end position="230"/>
    </location>
</feature>
<feature type="compositionally biased region" description="Basic and acidic residues" evidence="1">
    <location>
        <begin position="67"/>
        <end position="90"/>
    </location>
</feature>
<feature type="region of interest" description="Disordered" evidence="1">
    <location>
        <begin position="599"/>
        <end position="623"/>
    </location>
</feature>
<feature type="region of interest" description="Disordered" evidence="1">
    <location>
        <begin position="452"/>
        <end position="571"/>
    </location>
</feature>
<protein>
    <submittedName>
        <fullName evidence="2">Uncharacterized protein</fullName>
    </submittedName>
</protein>
<feature type="compositionally biased region" description="Basic residues" evidence="1">
    <location>
        <begin position="241"/>
        <end position="254"/>
    </location>
</feature>
<feature type="compositionally biased region" description="Basic and acidic residues" evidence="1">
    <location>
        <begin position="255"/>
        <end position="265"/>
    </location>
</feature>